<dbReference type="RefSeq" id="WP_117486491.1">
    <property type="nucleotide sequence ID" value="NZ_QVIG01000001.1"/>
</dbReference>
<evidence type="ECO:0000256" key="1">
    <source>
        <dbReference type="SAM" id="MobiDB-lite"/>
    </source>
</evidence>
<evidence type="ECO:0000313" key="2">
    <source>
        <dbReference type="EMBL" id="RGD57749.1"/>
    </source>
</evidence>
<accession>A0A372ZPB7</accession>
<dbReference type="AlphaFoldDB" id="A0A372ZPB7"/>
<protein>
    <recommendedName>
        <fullName evidence="4">DUF1963 domain-containing protein</fullName>
    </recommendedName>
</protein>
<proteinExistence type="predicted"/>
<reference evidence="2 3" key="1">
    <citation type="submission" date="2018-08" db="EMBL/GenBank/DDBJ databases">
        <title>Diversity &amp; Physiological Properties of Lignin-Decomposing Actinobacteria from Soil.</title>
        <authorList>
            <person name="Roh S.G."/>
            <person name="Kim S.B."/>
        </authorList>
    </citation>
    <scope>NUCLEOTIDE SEQUENCE [LARGE SCALE GENOMIC DNA]</scope>
    <source>
        <strain evidence="2 3">MMS17-GH009</strain>
    </source>
</reference>
<evidence type="ECO:0000313" key="3">
    <source>
        <dbReference type="Proteomes" id="UP000263377"/>
    </source>
</evidence>
<keyword evidence="3" id="KW-1185">Reference proteome</keyword>
<comment type="caution">
    <text evidence="2">The sequence shown here is derived from an EMBL/GenBank/DDBJ whole genome shotgun (WGS) entry which is preliminary data.</text>
</comment>
<feature type="region of interest" description="Disordered" evidence="1">
    <location>
        <begin position="1"/>
        <end position="47"/>
    </location>
</feature>
<dbReference type="Proteomes" id="UP000263377">
    <property type="component" value="Unassembled WGS sequence"/>
</dbReference>
<evidence type="ECO:0008006" key="4">
    <source>
        <dbReference type="Google" id="ProtNLM"/>
    </source>
</evidence>
<dbReference type="Gene3D" id="2.30.320.10">
    <property type="entry name" value="YwqG-like"/>
    <property type="match status" value="1"/>
</dbReference>
<name>A0A372ZPB7_9ACTN</name>
<gene>
    <name evidence="2" type="ORF">DR950_08070</name>
</gene>
<organism evidence="2 3">
    <name type="scientific">Kitasatospora xanthocidica</name>
    <dbReference type="NCBI Taxonomy" id="83382"/>
    <lineage>
        <taxon>Bacteria</taxon>
        <taxon>Bacillati</taxon>
        <taxon>Actinomycetota</taxon>
        <taxon>Actinomycetes</taxon>
        <taxon>Kitasatosporales</taxon>
        <taxon>Streptomycetaceae</taxon>
        <taxon>Kitasatospora</taxon>
    </lineage>
</organism>
<sequence>MTRTTPPRPLDVEALFPELAAHRGTTTRLHPRPGSPQMSASSVGGPMLWPADEPWPVCGEAHGRGRGRRPADIHRYRRPLAAAWVREENPGPTAEERELLTELSREHRLSDVSETDPLPMIGLAQLYRRDVPDLPEGPDGCDLLQVFWCPFNAHGPNRYDFELHLHWRRSSEVGEVLTAQPQPLVVESDRFVPEPCVLHPEQVATYPFAGLLPEGLCARLDAWDEAQEEAARSTDGRSVQPIGYQYDLSVPPGWRVGGFASWHATDPYPMDCQTCGTPMHLLLTIDSSEWDGGSGSWKPLEDRDLPTHRSATPTGITVGRFGELNTFTCPNDPGHPHRWSIQ</sequence>
<dbReference type="EMBL" id="QVIG01000001">
    <property type="protein sequence ID" value="RGD57749.1"/>
    <property type="molecule type" value="Genomic_DNA"/>
</dbReference>